<proteinExistence type="predicted"/>
<evidence type="ECO:0000313" key="3">
    <source>
        <dbReference type="EMBL" id="CAG7834725.1"/>
    </source>
</evidence>
<dbReference type="SMART" id="SM00198">
    <property type="entry name" value="SCP"/>
    <property type="match status" value="1"/>
</dbReference>
<accession>A0A8J2M9Z8</accession>
<reference evidence="3" key="1">
    <citation type="submission" date="2021-06" db="EMBL/GenBank/DDBJ databases">
        <authorList>
            <person name="Hodson N. C."/>
            <person name="Mongue J. A."/>
            <person name="Jaron S. K."/>
        </authorList>
    </citation>
    <scope>NUCLEOTIDE SEQUENCE</scope>
</reference>
<dbReference type="InterPro" id="IPR014044">
    <property type="entry name" value="CAP_dom"/>
</dbReference>
<evidence type="ECO:0000256" key="1">
    <source>
        <dbReference type="SAM" id="MobiDB-lite"/>
    </source>
</evidence>
<protein>
    <recommendedName>
        <fullName evidence="2">SCP domain-containing protein</fullName>
    </recommendedName>
</protein>
<keyword evidence="4" id="KW-1185">Reference proteome</keyword>
<dbReference type="EMBL" id="CAJVCH010570348">
    <property type="protein sequence ID" value="CAG7834725.1"/>
    <property type="molecule type" value="Genomic_DNA"/>
</dbReference>
<comment type="caution">
    <text evidence="3">The sequence shown here is derived from an EMBL/GenBank/DDBJ whole genome shotgun (WGS) entry which is preliminary data.</text>
</comment>
<feature type="compositionally biased region" description="Polar residues" evidence="1">
    <location>
        <begin position="193"/>
        <end position="210"/>
    </location>
</feature>
<name>A0A8J2M9Z8_9HEXA</name>
<sequence>MGSQVSTTKTHYENIAEMFELHNVYRTAHGVPLLKLDPQLNTHAQEWAEKLEAWGKLEASANVIGENCFLSSTHHLIAAHAVNAWYSEKFEFDWEGDYENQKGTEHFTQIIWRDSKKMGGGYKSGSNGTYIVAVYVPPGNIPGHFNDNIFPVLPETEPKVKSRHKKRISLSFSAAKFKQINRRILNEMKSKNPIVTKSKPTPTGAPSQTHPVKEPKMSAVVDETRKRLQQNQNLISNAEIMTSRSWIVGKSVHRHSTLILPSNNNSMTKKTSIHAKTVLKAGDVSSNKNKY</sequence>
<dbReference type="InterPro" id="IPR001283">
    <property type="entry name" value="CRISP-related"/>
</dbReference>
<dbReference type="InterPro" id="IPR034113">
    <property type="entry name" value="SCP_GAPR1-like"/>
</dbReference>
<dbReference type="PANTHER" id="PTHR10334">
    <property type="entry name" value="CYSTEINE-RICH SECRETORY PROTEIN-RELATED"/>
    <property type="match status" value="1"/>
</dbReference>
<gene>
    <name evidence="3" type="ORF">AFUS01_LOCUS44198</name>
</gene>
<dbReference type="OrthoDB" id="337038at2759"/>
<evidence type="ECO:0000313" key="4">
    <source>
        <dbReference type="Proteomes" id="UP000708208"/>
    </source>
</evidence>
<feature type="region of interest" description="Disordered" evidence="1">
    <location>
        <begin position="193"/>
        <end position="219"/>
    </location>
</feature>
<organism evidence="3 4">
    <name type="scientific">Allacma fusca</name>
    <dbReference type="NCBI Taxonomy" id="39272"/>
    <lineage>
        <taxon>Eukaryota</taxon>
        <taxon>Metazoa</taxon>
        <taxon>Ecdysozoa</taxon>
        <taxon>Arthropoda</taxon>
        <taxon>Hexapoda</taxon>
        <taxon>Collembola</taxon>
        <taxon>Symphypleona</taxon>
        <taxon>Sminthuridae</taxon>
        <taxon>Allacma</taxon>
    </lineage>
</organism>
<dbReference type="Proteomes" id="UP000708208">
    <property type="component" value="Unassembled WGS sequence"/>
</dbReference>
<feature type="domain" description="SCP" evidence="2">
    <location>
        <begin position="13"/>
        <end position="143"/>
    </location>
</feature>
<evidence type="ECO:0000259" key="2">
    <source>
        <dbReference type="SMART" id="SM00198"/>
    </source>
</evidence>
<dbReference type="AlphaFoldDB" id="A0A8J2M9Z8"/>
<dbReference type="CDD" id="cd05382">
    <property type="entry name" value="CAP_GAPR1-like"/>
    <property type="match status" value="1"/>
</dbReference>
<dbReference type="Pfam" id="PF00188">
    <property type="entry name" value="CAP"/>
    <property type="match status" value="1"/>
</dbReference>